<dbReference type="AlphaFoldDB" id="A0A6L2KIP7"/>
<proteinExistence type="predicted"/>
<dbReference type="EMBL" id="BKCJ010002319">
    <property type="protein sequence ID" value="GEU47754.1"/>
    <property type="molecule type" value="Genomic_DNA"/>
</dbReference>
<evidence type="ECO:0000259" key="1">
    <source>
        <dbReference type="Pfam" id="PF20512"/>
    </source>
</evidence>
<accession>A0A6L2KIP7</accession>
<organism evidence="2">
    <name type="scientific">Tanacetum cinerariifolium</name>
    <name type="common">Dalmatian daisy</name>
    <name type="synonym">Chrysanthemum cinerariifolium</name>
    <dbReference type="NCBI Taxonomy" id="118510"/>
    <lineage>
        <taxon>Eukaryota</taxon>
        <taxon>Viridiplantae</taxon>
        <taxon>Streptophyta</taxon>
        <taxon>Embryophyta</taxon>
        <taxon>Tracheophyta</taxon>
        <taxon>Spermatophyta</taxon>
        <taxon>Magnoliopsida</taxon>
        <taxon>eudicotyledons</taxon>
        <taxon>Gunneridae</taxon>
        <taxon>Pentapetalae</taxon>
        <taxon>asterids</taxon>
        <taxon>campanulids</taxon>
        <taxon>Asterales</taxon>
        <taxon>Asteraceae</taxon>
        <taxon>Asteroideae</taxon>
        <taxon>Anthemideae</taxon>
        <taxon>Anthemidinae</taxon>
        <taxon>Tanacetum</taxon>
    </lineage>
</organism>
<keyword evidence="2" id="KW-0413">Isomerase</keyword>
<evidence type="ECO:0000313" key="2">
    <source>
        <dbReference type="EMBL" id="GEU47754.1"/>
    </source>
</evidence>
<comment type="caution">
    <text evidence="2">The sequence shown here is derived from an EMBL/GenBank/DDBJ whole genome shotgun (WGS) entry which is preliminary data.</text>
</comment>
<dbReference type="InterPro" id="IPR046458">
    <property type="entry name" value="PMI_typeI_hel"/>
</dbReference>
<dbReference type="Gene3D" id="1.10.441.10">
    <property type="entry name" value="Phosphomannose Isomerase, domain 2"/>
    <property type="match status" value="1"/>
</dbReference>
<reference evidence="2" key="1">
    <citation type="journal article" date="2019" name="Sci. Rep.">
        <title>Draft genome of Tanacetum cinerariifolium, the natural source of mosquito coil.</title>
        <authorList>
            <person name="Yamashiro T."/>
            <person name="Shiraishi A."/>
            <person name="Satake H."/>
            <person name="Nakayama K."/>
        </authorList>
    </citation>
    <scope>NUCLEOTIDE SEQUENCE</scope>
</reference>
<protein>
    <submittedName>
        <fullName evidence="2">Mannose-6-phosphate isomerase 2-like</fullName>
    </submittedName>
</protein>
<gene>
    <name evidence="2" type="ORF">Tci_019732</name>
</gene>
<dbReference type="Pfam" id="PF20512">
    <property type="entry name" value="PMI_typeI_hel"/>
    <property type="match status" value="1"/>
</dbReference>
<sequence length="106" mass="11927">MLETVPEIKEVVGDAYGDQIVTFNNHNGEVKEEQVLQSVFTKLMSVDHDVISKALSRLINSLNIEKQVPSPKHPLHLQDLHNHRSVSKKNAHEIGIVSSALNKKRK</sequence>
<name>A0A6L2KIP7_TANCI</name>
<dbReference type="GO" id="GO:0016853">
    <property type="term" value="F:isomerase activity"/>
    <property type="evidence" value="ECO:0007669"/>
    <property type="project" value="UniProtKB-KW"/>
</dbReference>
<feature type="domain" description="Phosphomannose isomerase type I helical insertion" evidence="1">
    <location>
        <begin position="22"/>
        <end position="69"/>
    </location>
</feature>